<organism evidence="1 2">
    <name type="scientific">Mycobacterium phage IdentityCrisis</name>
    <dbReference type="NCBI Taxonomy" id="2599866"/>
    <lineage>
        <taxon>Viruses</taxon>
        <taxon>Duplodnaviria</taxon>
        <taxon>Heunggongvirae</taxon>
        <taxon>Uroviricota</taxon>
        <taxon>Caudoviricetes</taxon>
        <taxon>Identitycrisisvirus</taxon>
        <taxon>Identitycrisisvirus identitycrisis</taxon>
    </lineage>
</organism>
<evidence type="ECO:0000313" key="2">
    <source>
        <dbReference type="Proteomes" id="UP000326087"/>
    </source>
</evidence>
<gene>
    <name evidence="1" type="primary">23</name>
    <name evidence="1" type="ORF">SEA_IDENTITYCRISIS_23</name>
</gene>
<dbReference type="RefSeq" id="YP_010754752.1">
    <property type="nucleotide sequence ID" value="NC_073463.1"/>
</dbReference>
<dbReference type="EMBL" id="MN234184">
    <property type="protein sequence ID" value="QFG10043.1"/>
    <property type="molecule type" value="Genomic_DNA"/>
</dbReference>
<reference evidence="1 2" key="1">
    <citation type="submission" date="2019-07" db="EMBL/GenBank/DDBJ databases">
        <authorList>
            <person name="Widmer J."/>
            <person name="Andre W."/>
            <person name="Castro A."/>
            <person name="Cintron J."/>
            <person name="Cintron J."/>
            <person name="Elliott S."/>
            <person name="Harel H."/>
            <person name="Hasan D."/>
            <person name="Page A."/>
            <person name="Santana M."/>
            <person name="Slobasky M."/>
            <person name="Stevens T."/>
            <person name="Vilcin V."/>
            <person name="Whitaker K."/>
            <person name="Yelvington M."/>
            <person name="Wiersma-Koch H."/>
            <person name="Douthitt C."/>
            <person name="D'Elia T."/>
            <person name="Garlena R.A."/>
            <person name="Russell D.A."/>
            <person name="Pope W.H."/>
            <person name="Jacobs-Sera D."/>
            <person name="Hatfull G.F."/>
        </authorList>
    </citation>
    <scope>NUCLEOTIDE SEQUENCE [LARGE SCALE GENOMIC DNA]</scope>
</reference>
<keyword evidence="2" id="KW-1185">Reference proteome</keyword>
<dbReference type="GeneID" id="80019351"/>
<dbReference type="KEGG" id="vg:80019351"/>
<evidence type="ECO:0000313" key="1">
    <source>
        <dbReference type="EMBL" id="QFG10043.1"/>
    </source>
</evidence>
<dbReference type="Proteomes" id="UP000326087">
    <property type="component" value="Segment"/>
</dbReference>
<name>A0A5J6TGG7_9CAUD</name>
<protein>
    <submittedName>
        <fullName evidence="1">Uncharacterized protein</fullName>
    </submittedName>
</protein>
<accession>A0A5J6TGG7</accession>
<proteinExistence type="predicted"/>
<sequence>MMLLVPCPICGVEVPVELVSDGNDYRAPDLLPNMNSHVIDVHEIGVSGT</sequence>